<dbReference type="GO" id="GO:0016020">
    <property type="term" value="C:membrane"/>
    <property type="evidence" value="ECO:0007669"/>
    <property type="project" value="UniProtKB-SubCell"/>
</dbReference>
<feature type="transmembrane region" description="Helical" evidence="8">
    <location>
        <begin position="232"/>
        <end position="251"/>
    </location>
</feature>
<dbReference type="SUPFAM" id="SSF144091">
    <property type="entry name" value="Rhomboid-like"/>
    <property type="match status" value="1"/>
</dbReference>
<evidence type="ECO:0000256" key="7">
    <source>
        <dbReference type="SAM" id="MobiDB-lite"/>
    </source>
</evidence>
<dbReference type="PANTHER" id="PTHR43731">
    <property type="entry name" value="RHOMBOID PROTEASE"/>
    <property type="match status" value="1"/>
</dbReference>
<sequence length="334" mass="36183">MLRQWLRQKLPSRIFAPRRSYGTGGASGEYGGHEPRVRVLGPTVWCTTAIGAVYLGCAAYEVHQDAQAVKKDQSRRGWLPASSSGSGSSSSLTFDQLEAERSTSLRQGMHHYRSQGPAEAWQPSPVVLAAIGTNVGIFAANKLVPSTWMHFAHVATSPRNYTLFTSMFGHVSLMHLGFNMYALMSFAPHVQQNRTFQGSDSHFAAFYLGSGLAASLGSHLSKVWPNAASRHTAGLGASGAIMAILASFAMSNPHAQIGIMFVPGSLPAQQALMALTAFELYGLFVGISWLPLGHAAHLTGLAVGAAYVHFDGRKRLWTPARRLAFYSMQRFKMI</sequence>
<dbReference type="Proteomes" id="UP001392437">
    <property type="component" value="Unassembled WGS sequence"/>
</dbReference>
<feature type="transmembrane region" description="Helical" evidence="8">
    <location>
        <begin position="271"/>
        <end position="292"/>
    </location>
</feature>
<keyword evidence="11" id="KW-1185">Reference proteome</keyword>
<dbReference type="GO" id="GO:0006465">
    <property type="term" value="P:signal peptide processing"/>
    <property type="evidence" value="ECO:0007669"/>
    <property type="project" value="TreeGrafter"/>
</dbReference>
<gene>
    <name evidence="10" type="ORF">PG999_007296</name>
</gene>
<keyword evidence="4" id="KW-0378">Hydrolase</keyword>
<dbReference type="PANTHER" id="PTHR43731:SF14">
    <property type="entry name" value="PRESENILIN-ASSOCIATED RHOMBOID-LIKE PROTEIN, MITOCHONDRIAL"/>
    <property type="match status" value="1"/>
</dbReference>
<evidence type="ECO:0000256" key="5">
    <source>
        <dbReference type="ARBA" id="ARBA00022989"/>
    </source>
</evidence>
<feature type="transmembrane region" description="Helical" evidence="8">
    <location>
        <begin position="161"/>
        <end position="183"/>
    </location>
</feature>
<accession>A0AAW0QXX1</accession>
<dbReference type="AlphaFoldDB" id="A0AAW0QXX1"/>
<dbReference type="Gene3D" id="1.20.1540.10">
    <property type="entry name" value="Rhomboid-like"/>
    <property type="match status" value="1"/>
</dbReference>
<dbReference type="Pfam" id="PF01694">
    <property type="entry name" value="Rhomboid"/>
    <property type="match status" value="1"/>
</dbReference>
<dbReference type="InterPro" id="IPR050925">
    <property type="entry name" value="Rhomboid_protease_S54"/>
</dbReference>
<feature type="region of interest" description="Disordered" evidence="7">
    <location>
        <begin position="71"/>
        <end position="93"/>
    </location>
</feature>
<comment type="subcellular location">
    <subcellularLocation>
        <location evidence="1">Membrane</location>
        <topology evidence="1">Multi-pass membrane protein</topology>
    </subcellularLocation>
</comment>
<evidence type="ECO:0000256" key="6">
    <source>
        <dbReference type="ARBA" id="ARBA00023136"/>
    </source>
</evidence>
<evidence type="ECO:0000259" key="9">
    <source>
        <dbReference type="Pfam" id="PF01694"/>
    </source>
</evidence>
<evidence type="ECO:0000313" key="11">
    <source>
        <dbReference type="Proteomes" id="UP001392437"/>
    </source>
</evidence>
<proteinExistence type="inferred from homology"/>
<evidence type="ECO:0000256" key="3">
    <source>
        <dbReference type="ARBA" id="ARBA00022692"/>
    </source>
</evidence>
<evidence type="ECO:0000256" key="1">
    <source>
        <dbReference type="ARBA" id="ARBA00004141"/>
    </source>
</evidence>
<evidence type="ECO:0000256" key="2">
    <source>
        <dbReference type="ARBA" id="ARBA00009045"/>
    </source>
</evidence>
<feature type="domain" description="Peptidase S54 rhomboid" evidence="9">
    <location>
        <begin position="161"/>
        <end position="310"/>
    </location>
</feature>
<keyword evidence="3 8" id="KW-0812">Transmembrane</keyword>
<protein>
    <submittedName>
        <fullName evidence="10">Rhomboid-domain-containing protein</fullName>
    </submittedName>
</protein>
<evidence type="ECO:0000313" key="10">
    <source>
        <dbReference type="EMBL" id="KAK8115227.1"/>
    </source>
</evidence>
<feature type="transmembrane region" description="Helical" evidence="8">
    <location>
        <begin position="203"/>
        <end position="220"/>
    </location>
</feature>
<comment type="similarity">
    <text evidence="2">Belongs to the peptidase S54 family.</text>
</comment>
<evidence type="ECO:0000256" key="4">
    <source>
        <dbReference type="ARBA" id="ARBA00022801"/>
    </source>
</evidence>
<keyword evidence="5 8" id="KW-1133">Transmembrane helix</keyword>
<dbReference type="GO" id="GO:0004252">
    <property type="term" value="F:serine-type endopeptidase activity"/>
    <property type="evidence" value="ECO:0007669"/>
    <property type="project" value="InterPro"/>
</dbReference>
<dbReference type="InterPro" id="IPR022764">
    <property type="entry name" value="Peptidase_S54_rhomboid_dom"/>
</dbReference>
<keyword evidence="6 8" id="KW-0472">Membrane</keyword>
<feature type="compositionally biased region" description="Low complexity" evidence="7">
    <location>
        <begin position="82"/>
        <end position="91"/>
    </location>
</feature>
<comment type="caution">
    <text evidence="10">The sequence shown here is derived from an EMBL/GenBank/DDBJ whole genome shotgun (WGS) entry which is preliminary data.</text>
</comment>
<evidence type="ECO:0000256" key="8">
    <source>
        <dbReference type="SAM" id="Phobius"/>
    </source>
</evidence>
<organism evidence="10 11">
    <name type="scientific">Apiospora kogelbergensis</name>
    <dbReference type="NCBI Taxonomy" id="1337665"/>
    <lineage>
        <taxon>Eukaryota</taxon>
        <taxon>Fungi</taxon>
        <taxon>Dikarya</taxon>
        <taxon>Ascomycota</taxon>
        <taxon>Pezizomycotina</taxon>
        <taxon>Sordariomycetes</taxon>
        <taxon>Xylariomycetidae</taxon>
        <taxon>Amphisphaeriales</taxon>
        <taxon>Apiosporaceae</taxon>
        <taxon>Apiospora</taxon>
    </lineage>
</organism>
<reference evidence="10 11" key="1">
    <citation type="submission" date="2023-01" db="EMBL/GenBank/DDBJ databases">
        <title>Analysis of 21 Apiospora genomes using comparative genomics revels a genus with tremendous synthesis potential of carbohydrate active enzymes and secondary metabolites.</title>
        <authorList>
            <person name="Sorensen T."/>
        </authorList>
    </citation>
    <scope>NUCLEOTIDE SEQUENCE [LARGE SCALE GENOMIC DNA]</scope>
    <source>
        <strain evidence="10 11">CBS 117206</strain>
    </source>
</reference>
<dbReference type="InterPro" id="IPR035952">
    <property type="entry name" value="Rhomboid-like_sf"/>
</dbReference>
<dbReference type="EMBL" id="JAQQWP010000006">
    <property type="protein sequence ID" value="KAK8115227.1"/>
    <property type="molecule type" value="Genomic_DNA"/>
</dbReference>
<name>A0AAW0QXX1_9PEZI</name>